<keyword evidence="1" id="KW-0732">Signal</keyword>
<feature type="chain" id="PRO_5022725090" description="Phosphate-selective porin O and P" evidence="1">
    <location>
        <begin position="24"/>
        <end position="372"/>
    </location>
</feature>
<organism evidence="2 3">
    <name type="scientific">Salinimonas iocasae</name>
    <dbReference type="NCBI Taxonomy" id="2572577"/>
    <lineage>
        <taxon>Bacteria</taxon>
        <taxon>Pseudomonadati</taxon>
        <taxon>Pseudomonadota</taxon>
        <taxon>Gammaproteobacteria</taxon>
        <taxon>Alteromonadales</taxon>
        <taxon>Alteromonadaceae</taxon>
        <taxon>Alteromonas/Salinimonas group</taxon>
        <taxon>Salinimonas</taxon>
    </lineage>
</organism>
<dbReference type="Proteomes" id="UP000304912">
    <property type="component" value="Chromosome"/>
</dbReference>
<name>A0A5B7YDT1_9ALTE</name>
<dbReference type="Gene3D" id="2.40.160.10">
    <property type="entry name" value="Porin"/>
    <property type="match status" value="1"/>
</dbReference>
<dbReference type="AlphaFoldDB" id="A0A5B7YDT1"/>
<accession>A0A5B7YDT1</accession>
<evidence type="ECO:0000256" key="1">
    <source>
        <dbReference type="SAM" id="SignalP"/>
    </source>
</evidence>
<evidence type="ECO:0000313" key="2">
    <source>
        <dbReference type="EMBL" id="QCZ93774.1"/>
    </source>
</evidence>
<dbReference type="KEGG" id="salk:FBQ74_09840"/>
<dbReference type="SUPFAM" id="SSF56935">
    <property type="entry name" value="Porins"/>
    <property type="match status" value="1"/>
</dbReference>
<sequence>MKKTLTRLSVLVAGAMAASSSFADELPVDLGGHIRVNYGHLDWQESEIRDGFEFESLRLNLSGELDNFSYKAEYRWYENVDFDTVRYADLTYTFDEELSVTGGITKVPFGLLPFASNSFWFSVNYYLGFEDDYDAGITTNYTRGDWDFHFGYFLNDEYNDPAQYGRYTFDVADDGEYRNKEDGQINLRANYTAKFIRGATTDLGVSFQYGDILNLDTSESGDMTAYALHMRHIQGPVKVELQYIDFDYNLEAPEGQLRDRIALSSFNSPFLQAAEGQSYMANLVYSVPIKFKTISDLSCYTEYSRVEGDVERNKASSQWVNGCSFGWDKLFVYVDSIQGRNMWFSGGSGIALDQGGLQDTTHRLNISLGIYF</sequence>
<evidence type="ECO:0000313" key="3">
    <source>
        <dbReference type="Proteomes" id="UP000304912"/>
    </source>
</evidence>
<keyword evidence="3" id="KW-1185">Reference proteome</keyword>
<proteinExistence type="predicted"/>
<dbReference type="RefSeq" id="WP_139756517.1">
    <property type="nucleotide sequence ID" value="NZ_CP039852.1"/>
</dbReference>
<dbReference type="EMBL" id="CP039852">
    <property type="protein sequence ID" value="QCZ93774.1"/>
    <property type="molecule type" value="Genomic_DNA"/>
</dbReference>
<feature type="signal peptide" evidence="1">
    <location>
        <begin position="1"/>
        <end position="23"/>
    </location>
</feature>
<dbReference type="InterPro" id="IPR010870">
    <property type="entry name" value="Porin_O/P"/>
</dbReference>
<dbReference type="Pfam" id="PF07396">
    <property type="entry name" value="Porin_O_P"/>
    <property type="match status" value="1"/>
</dbReference>
<gene>
    <name evidence="2" type="ORF">FBQ74_09840</name>
</gene>
<evidence type="ECO:0008006" key="4">
    <source>
        <dbReference type="Google" id="ProtNLM"/>
    </source>
</evidence>
<reference evidence="2 3" key="1">
    <citation type="submission" date="2019-04" db="EMBL/GenBank/DDBJ databases">
        <title>Salinimonas iocasae sp. nov., a halophilic bacterium isolated from the outer tube casing of tubeworms in Okinawa Trough.</title>
        <authorList>
            <person name="Zhang H."/>
            <person name="Wang H."/>
            <person name="Li C."/>
        </authorList>
    </citation>
    <scope>NUCLEOTIDE SEQUENCE [LARGE SCALE GENOMIC DNA]</scope>
    <source>
        <strain evidence="2 3">KX18D6</strain>
    </source>
</reference>
<dbReference type="InterPro" id="IPR023614">
    <property type="entry name" value="Porin_dom_sf"/>
</dbReference>
<protein>
    <recommendedName>
        <fullName evidence="4">Phosphate-selective porin O and P</fullName>
    </recommendedName>
</protein>
<dbReference type="OrthoDB" id="625456at2"/>